<dbReference type="InterPro" id="IPR024079">
    <property type="entry name" value="MetalloPept_cat_dom_sf"/>
</dbReference>
<dbReference type="WBParaSite" id="GPUH_0000235901-mRNA-1">
    <property type="protein sequence ID" value="GPUH_0000235901-mRNA-1"/>
    <property type="gene ID" value="GPUH_0000235901"/>
</dbReference>
<dbReference type="AlphaFoldDB" id="A0A183D0W3"/>
<dbReference type="Gene3D" id="3.40.390.10">
    <property type="entry name" value="Collagenase (Catalytic Domain)"/>
    <property type="match status" value="1"/>
</dbReference>
<feature type="domain" description="Peptidase M13 C-terminal" evidence="2">
    <location>
        <begin position="29"/>
        <end position="86"/>
    </location>
</feature>
<evidence type="ECO:0000313" key="3">
    <source>
        <dbReference type="WBParaSite" id="GPUH_0000235901-mRNA-1"/>
    </source>
</evidence>
<evidence type="ECO:0000259" key="2">
    <source>
        <dbReference type="Pfam" id="PF01431"/>
    </source>
</evidence>
<dbReference type="PANTHER" id="PTHR11733:SF167">
    <property type="entry name" value="FI17812P1-RELATED"/>
    <property type="match status" value="1"/>
</dbReference>
<dbReference type="SUPFAM" id="SSF55486">
    <property type="entry name" value="Metalloproteases ('zincins'), catalytic domain"/>
    <property type="match status" value="1"/>
</dbReference>
<organism evidence="3">
    <name type="scientific">Gongylonema pulchrum</name>
    <dbReference type="NCBI Taxonomy" id="637853"/>
    <lineage>
        <taxon>Eukaryota</taxon>
        <taxon>Metazoa</taxon>
        <taxon>Ecdysozoa</taxon>
        <taxon>Nematoda</taxon>
        <taxon>Chromadorea</taxon>
        <taxon>Rhabditida</taxon>
        <taxon>Spirurina</taxon>
        <taxon>Spiruromorpha</taxon>
        <taxon>Spiruroidea</taxon>
        <taxon>Gongylonematidae</taxon>
        <taxon>Gongylonema</taxon>
    </lineage>
</organism>
<protein>
    <submittedName>
        <fullName evidence="3">Peptidase_M13 domain-containing protein</fullName>
    </submittedName>
</protein>
<dbReference type="GO" id="GO:0004222">
    <property type="term" value="F:metalloendopeptidase activity"/>
    <property type="evidence" value="ECO:0007669"/>
    <property type="project" value="InterPro"/>
</dbReference>
<sequence length="87" mass="10026">LDENIADNGGVRAAYMVSSLVNSIYERIQTYCGTMRPKMALELLLNDEHSPKQQRVNVPLGNMESFFDAFNCPRDCAMRPRKQCRLW</sequence>
<accession>A0A183D0W3</accession>
<evidence type="ECO:0000256" key="1">
    <source>
        <dbReference type="ARBA" id="ARBA00007357"/>
    </source>
</evidence>
<comment type="similarity">
    <text evidence="1">Belongs to the peptidase M13 family.</text>
</comment>
<dbReference type="Pfam" id="PF01431">
    <property type="entry name" value="Peptidase_M13"/>
    <property type="match status" value="1"/>
</dbReference>
<name>A0A183D0W3_9BILA</name>
<dbReference type="GO" id="GO:0016485">
    <property type="term" value="P:protein processing"/>
    <property type="evidence" value="ECO:0007669"/>
    <property type="project" value="TreeGrafter"/>
</dbReference>
<dbReference type="PROSITE" id="PS51885">
    <property type="entry name" value="NEPRILYSIN"/>
    <property type="match status" value="1"/>
</dbReference>
<dbReference type="PANTHER" id="PTHR11733">
    <property type="entry name" value="ZINC METALLOPROTEASE FAMILY M13 NEPRILYSIN-RELATED"/>
    <property type="match status" value="1"/>
</dbReference>
<dbReference type="GO" id="GO:0005886">
    <property type="term" value="C:plasma membrane"/>
    <property type="evidence" value="ECO:0007669"/>
    <property type="project" value="TreeGrafter"/>
</dbReference>
<dbReference type="InterPro" id="IPR018497">
    <property type="entry name" value="Peptidase_M13_C"/>
</dbReference>
<reference evidence="3" key="1">
    <citation type="submission" date="2016-06" db="UniProtKB">
        <authorList>
            <consortium name="WormBaseParasite"/>
        </authorList>
    </citation>
    <scope>IDENTIFICATION</scope>
</reference>
<dbReference type="InterPro" id="IPR000718">
    <property type="entry name" value="Peptidase_M13"/>
</dbReference>
<proteinExistence type="inferred from homology"/>